<feature type="binding site" evidence="2">
    <location>
        <position position="502"/>
    </location>
    <ligand>
        <name>Mg(2+)</name>
        <dbReference type="ChEBI" id="CHEBI:18420"/>
    </ligand>
</feature>
<dbReference type="EMBL" id="JACGWU010000002">
    <property type="protein sequence ID" value="MBA8828863.1"/>
    <property type="molecule type" value="Genomic_DNA"/>
</dbReference>
<feature type="binding site" evidence="2">
    <location>
        <position position="191"/>
    </location>
    <ligand>
        <name>a divalent metal cation</name>
        <dbReference type="ChEBI" id="CHEBI:60240"/>
        <note>catalytic</note>
    </ligand>
</feature>
<evidence type="ECO:0000313" key="4">
    <source>
        <dbReference type="EMBL" id="MBA8828863.1"/>
    </source>
</evidence>
<keyword evidence="2" id="KW-0479">Metal-binding</keyword>
<feature type="domain" description="VOC" evidence="3">
    <location>
        <begin position="429"/>
        <end position="570"/>
    </location>
</feature>
<dbReference type="PANTHER" id="PTHR12110">
    <property type="entry name" value="HYDROXYPYRUVATE ISOMERASE"/>
    <property type="match status" value="1"/>
</dbReference>
<dbReference type="AlphaFoldDB" id="A0A7W3JTC3"/>
<protein>
    <recommendedName>
        <fullName evidence="2">3-dehydroshikimate dehydratase</fullName>
        <shortName evidence="2">DSD</shortName>
        <ecNumber evidence="2">4.2.1.118</ecNumber>
    </recommendedName>
</protein>
<dbReference type="InterPro" id="IPR050312">
    <property type="entry name" value="IolE/XylAMocC-like"/>
</dbReference>
<accession>A0A7W3JTC3</accession>
<feature type="binding site" evidence="2">
    <location>
        <position position="165"/>
    </location>
    <ligand>
        <name>a divalent metal cation</name>
        <dbReference type="ChEBI" id="CHEBI:60240"/>
        <note>catalytic</note>
    </ligand>
</feature>
<dbReference type="Pfam" id="PF14696">
    <property type="entry name" value="Glyoxalase_5"/>
    <property type="match status" value="1"/>
</dbReference>
<evidence type="ECO:0000256" key="2">
    <source>
        <dbReference type="HAMAP-Rule" id="MF_02238"/>
    </source>
</evidence>
<keyword evidence="5" id="KW-1185">Reference proteome</keyword>
<feature type="binding site" evidence="2">
    <location>
        <position position="134"/>
    </location>
    <ligand>
        <name>a divalent metal cation</name>
        <dbReference type="ChEBI" id="CHEBI:60240"/>
        <note>catalytic</note>
    </ligand>
</feature>
<comment type="caution">
    <text evidence="4">The sequence shown here is derived from an EMBL/GenBank/DDBJ whole genome shotgun (WGS) entry which is preliminary data.</text>
</comment>
<dbReference type="Pfam" id="PF00903">
    <property type="entry name" value="Glyoxalase"/>
    <property type="match status" value="1"/>
</dbReference>
<dbReference type="InterPro" id="IPR043700">
    <property type="entry name" value="DSD"/>
</dbReference>
<dbReference type="GO" id="GO:0046565">
    <property type="term" value="F:3-dehydroshikimate dehydratase activity"/>
    <property type="evidence" value="ECO:0007669"/>
    <property type="project" value="UniProtKB-UniRule"/>
</dbReference>
<gene>
    <name evidence="4" type="ORF">FB555_000961</name>
</gene>
<proteinExistence type="inferred from homology"/>
<evidence type="ECO:0000259" key="3">
    <source>
        <dbReference type="PROSITE" id="PS51819"/>
    </source>
</evidence>
<evidence type="ECO:0000256" key="1">
    <source>
        <dbReference type="ARBA" id="ARBA00023277"/>
    </source>
</evidence>
<dbReference type="InterPro" id="IPR013022">
    <property type="entry name" value="Xyl_isomerase-like_TIM-brl"/>
</dbReference>
<dbReference type="SUPFAM" id="SSF51658">
    <property type="entry name" value="Xylose isomerase-like"/>
    <property type="match status" value="1"/>
</dbReference>
<keyword evidence="4" id="KW-0223">Dioxygenase</keyword>
<name>A0A7W3JTC3_9MICO</name>
<dbReference type="RefSeq" id="WP_182484314.1">
    <property type="nucleotide sequence ID" value="NZ_JACGWU010000002.1"/>
</dbReference>
<dbReference type="PANTHER" id="PTHR12110:SF21">
    <property type="entry name" value="XYLOSE ISOMERASE-LIKE TIM BARREL DOMAIN-CONTAINING PROTEIN"/>
    <property type="match status" value="1"/>
</dbReference>
<keyword evidence="1" id="KW-0119">Carbohydrate metabolism</keyword>
<dbReference type="InterPro" id="IPR029068">
    <property type="entry name" value="Glyas_Bleomycin-R_OHBP_Dase"/>
</dbReference>
<comment type="similarity">
    <text evidence="2">Belongs to the bacterial two-domain DSD family.</text>
</comment>
<dbReference type="Gene3D" id="3.10.180.10">
    <property type="entry name" value="2,3-Dihydroxybiphenyl 1,2-Dioxygenase, domain 1"/>
    <property type="match status" value="2"/>
</dbReference>
<dbReference type="Gene3D" id="3.20.20.150">
    <property type="entry name" value="Divalent-metal-dependent TIM barrel enzymes"/>
    <property type="match status" value="1"/>
</dbReference>
<dbReference type="GO" id="GO:0051213">
    <property type="term" value="F:dioxygenase activity"/>
    <property type="evidence" value="ECO:0007669"/>
    <property type="project" value="UniProtKB-KW"/>
</dbReference>
<feature type="binding site" evidence="2">
    <location>
        <position position="578"/>
    </location>
    <ligand>
        <name>Mg(2+)</name>
        <dbReference type="ChEBI" id="CHEBI:18420"/>
    </ligand>
</feature>
<dbReference type="GO" id="GO:0046279">
    <property type="term" value="P:3,4-dihydroxybenzoate biosynthetic process"/>
    <property type="evidence" value="ECO:0007669"/>
    <property type="project" value="UniProtKB-UniRule"/>
</dbReference>
<dbReference type="SUPFAM" id="SSF54593">
    <property type="entry name" value="Glyoxalase/Bleomycin resistance protein/Dihydroxybiphenyl dioxygenase"/>
    <property type="match status" value="1"/>
</dbReference>
<organism evidence="4 5">
    <name type="scientific">Alpinimonas psychrophila</name>
    <dbReference type="NCBI Taxonomy" id="748908"/>
    <lineage>
        <taxon>Bacteria</taxon>
        <taxon>Bacillati</taxon>
        <taxon>Actinomycetota</taxon>
        <taxon>Actinomycetes</taxon>
        <taxon>Micrococcales</taxon>
        <taxon>Microbacteriaceae</taxon>
        <taxon>Alpinimonas</taxon>
    </lineage>
</organism>
<dbReference type="InterPro" id="IPR036237">
    <property type="entry name" value="Xyl_isomerase-like_sf"/>
</dbReference>
<keyword evidence="2" id="KW-0456">Lyase</keyword>
<dbReference type="Proteomes" id="UP000524237">
    <property type="component" value="Unassembled WGS sequence"/>
</dbReference>
<sequence length="611" mass="67637">MKTSIATVSIGGSLREKLVAISRAGFDGYEIFENDLISSPMSPEDIRSLSDDLGLTIDLYQPFRDFEGVSESQLARNLKRAAAKFDVMKRLGVDTILACSNVGTAIDPSDQLAIDQLGKLSEMAEFFDVKIAYEALAWGKFVSTYDHSWSIVQAVNHASLGLCLDSFHILSRGSSLDKIAEIPGDKIFFVQLADAPLMSLDVLTWSRHYRLFPGEGAWDLPAFVLAAISAGYSGPLSLEIFNDTYRQGAPTLTARDGHRSLKTLEDETIGISSSHSQTSFKNLDPLPLLQVPRGFSFVELQPGEGDQLVKVLSALGFELAGAHRRKAVELWTQGDARIVINNDLTGTQAELVGVGVEVADIDTLTERARSLKARLKPRDIESGEEELVAVEAPNNIDFYFGELTGVNPKWSSEFASLNSKSSQETALTHIDHIALRQPWQRIDESVLFFRSIFGLEIDDGQDIASEFGLVRSRSLVNKDRTIRLALNVTPTGADGRQTFSDHIALSTVDILKTAKLLRSNGLHVLRVPQNYYEDLTSKFEIDKDRLKEMQDFDVLFDSNEDGNFFHFYTQPIGSLFFEIIQRVDGYDGYGASNAFVRLSSQRAIDVKGLVK</sequence>
<keyword evidence="4" id="KW-0670">Pyruvate</keyword>
<dbReference type="InterPro" id="IPR004360">
    <property type="entry name" value="Glyas_Fos-R_dOase_dom"/>
</dbReference>
<dbReference type="UniPathway" id="UPA00088"/>
<feature type="binding site" evidence="2">
    <location>
        <position position="432"/>
    </location>
    <ligand>
        <name>Mg(2+)</name>
        <dbReference type="ChEBI" id="CHEBI:18420"/>
    </ligand>
</feature>
<dbReference type="PROSITE" id="PS51819">
    <property type="entry name" value="VOC"/>
    <property type="match status" value="1"/>
</dbReference>
<feature type="binding site" evidence="2">
    <location>
        <position position="239"/>
    </location>
    <ligand>
        <name>a divalent metal cation</name>
        <dbReference type="ChEBI" id="CHEBI:60240"/>
        <note>catalytic</note>
    </ligand>
</feature>
<dbReference type="GO" id="GO:0046872">
    <property type="term" value="F:metal ion binding"/>
    <property type="evidence" value="ECO:0007669"/>
    <property type="project" value="UniProtKB-UniRule"/>
</dbReference>
<evidence type="ECO:0000313" key="5">
    <source>
        <dbReference type="Proteomes" id="UP000524237"/>
    </source>
</evidence>
<comment type="pathway">
    <text evidence="2">Aromatic compound metabolism; 3,4-dihydroxybenzoate biosynthesis.</text>
</comment>
<dbReference type="HAMAP" id="MF_02238">
    <property type="entry name" value="DSD"/>
    <property type="match status" value="1"/>
</dbReference>
<dbReference type="EC" id="4.2.1.118" evidence="2"/>
<dbReference type="InterPro" id="IPR037523">
    <property type="entry name" value="VOC_core"/>
</dbReference>
<comment type="cofactor">
    <cofactor evidence="2">
        <name>a divalent metal cation</name>
        <dbReference type="ChEBI" id="CHEBI:60240"/>
    </cofactor>
</comment>
<comment type="catalytic activity">
    <reaction evidence="2">
        <text>3-dehydroshikimate = 3,4-dihydroxybenzoate + H2O</text>
        <dbReference type="Rhea" id="RHEA:24848"/>
        <dbReference type="ChEBI" id="CHEBI:15377"/>
        <dbReference type="ChEBI" id="CHEBI:16630"/>
        <dbReference type="ChEBI" id="CHEBI:36241"/>
        <dbReference type="EC" id="4.2.1.118"/>
    </reaction>
</comment>
<comment type="function">
    <text evidence="2">Catalyzes the conversion of 3-dehydroshikimate to protocatechuate (3,4-dihydroxybenzoate), a common intermediate of quinate and shikimate degradation pathways.</text>
</comment>
<dbReference type="Pfam" id="PF01261">
    <property type="entry name" value="AP_endonuc_2"/>
    <property type="match status" value="1"/>
</dbReference>
<reference evidence="4 5" key="1">
    <citation type="submission" date="2020-07" db="EMBL/GenBank/DDBJ databases">
        <title>Sequencing the genomes of 1000 actinobacteria strains.</title>
        <authorList>
            <person name="Klenk H.-P."/>
        </authorList>
    </citation>
    <scope>NUCLEOTIDE SEQUENCE [LARGE SCALE GENOMIC DNA]</scope>
    <source>
        <strain evidence="4 5">DSM 23737</strain>
    </source>
</reference>
<keyword evidence="4" id="KW-0560">Oxidoreductase</keyword>